<evidence type="ECO:0000313" key="3">
    <source>
        <dbReference type="Proteomes" id="UP000693946"/>
    </source>
</evidence>
<protein>
    <submittedName>
        <fullName evidence="2">Uncharacterized protein</fullName>
    </submittedName>
</protein>
<dbReference type="EMBL" id="JAGKHQ010000004">
    <property type="protein sequence ID" value="KAG7518173.1"/>
    <property type="molecule type" value="Genomic_DNA"/>
</dbReference>
<accession>A0AAV6SMS0</accession>
<name>A0AAV6SMS0_SOLSE</name>
<evidence type="ECO:0000256" key="1">
    <source>
        <dbReference type="SAM" id="MobiDB-lite"/>
    </source>
</evidence>
<reference evidence="2 3" key="1">
    <citation type="journal article" date="2021" name="Sci. Rep.">
        <title>Chromosome anchoring in Senegalese sole (Solea senegalensis) reveals sex-associated markers and genome rearrangements in flatfish.</title>
        <authorList>
            <person name="Guerrero-Cozar I."/>
            <person name="Gomez-Garrido J."/>
            <person name="Berbel C."/>
            <person name="Martinez-Blanch J.F."/>
            <person name="Alioto T."/>
            <person name="Claros M.G."/>
            <person name="Gagnaire P.A."/>
            <person name="Manchado M."/>
        </authorList>
    </citation>
    <scope>NUCLEOTIDE SEQUENCE [LARGE SCALE GENOMIC DNA]</scope>
    <source>
        <strain evidence="2">Sse05_10M</strain>
    </source>
</reference>
<comment type="caution">
    <text evidence="2">The sequence shown here is derived from an EMBL/GenBank/DDBJ whole genome shotgun (WGS) entry which is preliminary data.</text>
</comment>
<gene>
    <name evidence="2" type="ORF">JOB18_027215</name>
</gene>
<dbReference type="AlphaFoldDB" id="A0AAV6SMS0"/>
<dbReference type="Proteomes" id="UP000693946">
    <property type="component" value="Linkage Group LG12"/>
</dbReference>
<keyword evidence="3" id="KW-1185">Reference proteome</keyword>
<proteinExistence type="predicted"/>
<feature type="region of interest" description="Disordered" evidence="1">
    <location>
        <begin position="65"/>
        <end position="86"/>
    </location>
</feature>
<feature type="compositionally biased region" description="Low complexity" evidence="1">
    <location>
        <begin position="72"/>
        <end position="85"/>
    </location>
</feature>
<sequence>MWLTRQRKTTERSIAEFECFHNHVLMFARKRFSFSPAVNEAGIVLTTMTTEGVMDPQKEKDVFRTWTESRRPTSPQSSPPSTSELLETRVSRETYSTWRIITASCLQFLLPLDEPGPFKQGYFLSEAEMGILWVSLVFVDFVRIQTITETSIQ</sequence>
<evidence type="ECO:0000313" key="2">
    <source>
        <dbReference type="EMBL" id="KAG7518173.1"/>
    </source>
</evidence>
<organism evidence="2 3">
    <name type="scientific">Solea senegalensis</name>
    <name type="common">Senegalese sole</name>
    <dbReference type="NCBI Taxonomy" id="28829"/>
    <lineage>
        <taxon>Eukaryota</taxon>
        <taxon>Metazoa</taxon>
        <taxon>Chordata</taxon>
        <taxon>Craniata</taxon>
        <taxon>Vertebrata</taxon>
        <taxon>Euteleostomi</taxon>
        <taxon>Actinopterygii</taxon>
        <taxon>Neopterygii</taxon>
        <taxon>Teleostei</taxon>
        <taxon>Neoteleostei</taxon>
        <taxon>Acanthomorphata</taxon>
        <taxon>Carangaria</taxon>
        <taxon>Pleuronectiformes</taxon>
        <taxon>Pleuronectoidei</taxon>
        <taxon>Soleidae</taxon>
        <taxon>Solea</taxon>
    </lineage>
</organism>